<dbReference type="SUPFAM" id="SSF55073">
    <property type="entry name" value="Nucleotide cyclase"/>
    <property type="match status" value="1"/>
</dbReference>
<dbReference type="Gene3D" id="3.30.450.40">
    <property type="match status" value="1"/>
</dbReference>
<dbReference type="InterPro" id="IPR000160">
    <property type="entry name" value="GGDEF_dom"/>
</dbReference>
<dbReference type="PROSITE" id="PS50110">
    <property type="entry name" value="RESPONSE_REGULATORY"/>
    <property type="match status" value="1"/>
</dbReference>
<keyword evidence="2" id="KW-0418">Kinase</keyword>
<dbReference type="Pfam" id="PF00990">
    <property type="entry name" value="GGDEF"/>
    <property type="match status" value="1"/>
</dbReference>
<dbReference type="SUPFAM" id="SSF52172">
    <property type="entry name" value="CheY-like"/>
    <property type="match status" value="1"/>
</dbReference>
<dbReference type="EMBL" id="OBEB01000001">
    <property type="protein sequence ID" value="SNY45898.1"/>
    <property type="molecule type" value="Genomic_DNA"/>
</dbReference>
<dbReference type="Pfam" id="PF01590">
    <property type="entry name" value="GAF"/>
    <property type="match status" value="1"/>
</dbReference>
<dbReference type="InterPro" id="IPR050706">
    <property type="entry name" value="Cyclic-di-GMP_PDE-like"/>
</dbReference>
<dbReference type="Gene3D" id="3.40.50.2300">
    <property type="match status" value="1"/>
</dbReference>
<evidence type="ECO:0000259" key="4">
    <source>
        <dbReference type="PROSITE" id="PS50110"/>
    </source>
</evidence>
<dbReference type="OrthoDB" id="8553030at2"/>
<accession>A0A285ID36</accession>
<keyword evidence="7" id="KW-1185">Reference proteome</keyword>
<dbReference type="GO" id="GO:0000160">
    <property type="term" value="P:phosphorelay signal transduction system"/>
    <property type="evidence" value="ECO:0007669"/>
    <property type="project" value="InterPro"/>
</dbReference>
<dbReference type="InterPro" id="IPR043128">
    <property type="entry name" value="Rev_trsase/Diguanyl_cyclase"/>
</dbReference>
<keyword evidence="1" id="KW-0808">Transferase</keyword>
<feature type="modified residue" description="4-aspartylphosphate" evidence="3">
    <location>
        <position position="52"/>
    </location>
</feature>
<evidence type="ECO:0000259" key="5">
    <source>
        <dbReference type="PROSITE" id="PS50883"/>
    </source>
</evidence>
<dbReference type="SMART" id="SM00065">
    <property type="entry name" value="GAF"/>
    <property type="match status" value="1"/>
</dbReference>
<dbReference type="InterPro" id="IPR001789">
    <property type="entry name" value="Sig_transdc_resp-reg_receiver"/>
</dbReference>
<dbReference type="Gene3D" id="3.30.70.270">
    <property type="match status" value="1"/>
</dbReference>
<dbReference type="InterPro" id="IPR003018">
    <property type="entry name" value="GAF"/>
</dbReference>
<dbReference type="SMART" id="SM00052">
    <property type="entry name" value="EAL"/>
    <property type="match status" value="1"/>
</dbReference>
<evidence type="ECO:0000256" key="1">
    <source>
        <dbReference type="ARBA" id="ARBA00022679"/>
    </source>
</evidence>
<dbReference type="Pfam" id="PF00072">
    <property type="entry name" value="Response_reg"/>
    <property type="match status" value="1"/>
</dbReference>
<name>A0A285ID36_9GAMM</name>
<keyword evidence="3" id="KW-0597">Phosphoprotein</keyword>
<dbReference type="GO" id="GO:0071111">
    <property type="term" value="F:cyclic-guanylate-specific phosphodiesterase activity"/>
    <property type="evidence" value="ECO:0007669"/>
    <property type="project" value="InterPro"/>
</dbReference>
<evidence type="ECO:0000256" key="3">
    <source>
        <dbReference type="PROSITE-ProRule" id="PRU00169"/>
    </source>
</evidence>
<dbReference type="PROSITE" id="PS50883">
    <property type="entry name" value="EAL"/>
    <property type="match status" value="1"/>
</dbReference>
<gene>
    <name evidence="6" type="ORF">SAMN06297280_0984</name>
</gene>
<sequence>MLKVLVLDDDADNCLTLEHIIRFAGHQVQSVYDSSSFLSLVSSWRPQVVIVDLLLGDTDGITVLTDLAPSINKPDVIVLSGAHQRLLEAASRSASSHGFKVLGTLAKPFTPETLRQLLGKHTTAAQLNQRIHQPQKAVLSVAELERAFELQNFYLVYQPKIDCRTSSLVGFEALCRLNLPGLGEISPEQFIPLCEQHGLIDRLTQFVINTAVPWFAGFVSSAGQHSQNLNNKVLKLAINISALSIAHSDIFSYLIAQCARCNVEPGNIILELTETAAMSDPIASLDTLTRLRLYGFQLSIDDFGTGYSSILQLVRLPFSELKIDKNFVGTAAESKESRLVISSVIDMAHALGLSVTAEGIEDRQTLAFLQKKHCDSAQGFYIARPLTPSQVEDWVVRHQDDKELARLKALRALDILDSAPEERFDRIIRLTQRIFAVPVCTLSLVDQHRIWYKSKIGMKHNEIERNGALCELAIRHSGSFFVADTLFNTETNQNNMVIGKPFVRFYAGHAIKAPNGVVIGSLCMLDFDPRPVTNFDAEALQDLATMLEDELTRNSKMTLDPLTQLKNRASFDNRALSLLKLCQNHQLHMQLVNIKVHFDSPEHADIFNLYYDRIIRETAKLIKKSFAGADLIARVEENSFIILHVAQDAELIEMAITAFFNLAAAEQDKKQHNIPFSYAATELDCKMGELSSIQQLYMKLDLAQQRAVKYTEKQAAVNASQVAPGQ</sequence>
<dbReference type="AlphaFoldDB" id="A0A285ID36"/>
<dbReference type="InterPro" id="IPR011006">
    <property type="entry name" value="CheY-like_superfamily"/>
</dbReference>
<evidence type="ECO:0000313" key="6">
    <source>
        <dbReference type="EMBL" id="SNY45898.1"/>
    </source>
</evidence>
<dbReference type="PANTHER" id="PTHR33121">
    <property type="entry name" value="CYCLIC DI-GMP PHOSPHODIESTERASE PDEF"/>
    <property type="match status" value="1"/>
</dbReference>
<feature type="domain" description="Response regulatory" evidence="4">
    <location>
        <begin position="3"/>
        <end position="122"/>
    </location>
</feature>
<proteinExistence type="predicted"/>
<dbReference type="SUPFAM" id="SSF55781">
    <property type="entry name" value="GAF domain-like"/>
    <property type="match status" value="1"/>
</dbReference>
<dbReference type="GO" id="GO:0016301">
    <property type="term" value="F:kinase activity"/>
    <property type="evidence" value="ECO:0007669"/>
    <property type="project" value="UniProtKB-KW"/>
</dbReference>
<protein>
    <submittedName>
        <fullName evidence="6">EAL domain, c-di-GMP-specific phosphodiesterase class I (Or its enzymatically inactive variant)</fullName>
    </submittedName>
</protein>
<dbReference type="Gene3D" id="3.20.20.450">
    <property type="entry name" value="EAL domain"/>
    <property type="match status" value="1"/>
</dbReference>
<evidence type="ECO:0000313" key="7">
    <source>
        <dbReference type="Proteomes" id="UP000219353"/>
    </source>
</evidence>
<dbReference type="Pfam" id="PF00563">
    <property type="entry name" value="EAL"/>
    <property type="match status" value="1"/>
</dbReference>
<dbReference type="Proteomes" id="UP000219353">
    <property type="component" value="Unassembled WGS sequence"/>
</dbReference>
<dbReference type="InterPro" id="IPR029787">
    <property type="entry name" value="Nucleotide_cyclase"/>
</dbReference>
<dbReference type="SUPFAM" id="SSF141868">
    <property type="entry name" value="EAL domain-like"/>
    <property type="match status" value="1"/>
</dbReference>
<dbReference type="SMART" id="SM00448">
    <property type="entry name" value="REC"/>
    <property type="match status" value="1"/>
</dbReference>
<dbReference type="InterPro" id="IPR035919">
    <property type="entry name" value="EAL_sf"/>
</dbReference>
<dbReference type="SMART" id="SM00267">
    <property type="entry name" value="GGDEF"/>
    <property type="match status" value="1"/>
</dbReference>
<evidence type="ECO:0000256" key="2">
    <source>
        <dbReference type="ARBA" id="ARBA00022777"/>
    </source>
</evidence>
<dbReference type="CDD" id="cd01948">
    <property type="entry name" value="EAL"/>
    <property type="match status" value="1"/>
</dbReference>
<organism evidence="6 7">
    <name type="scientific">Arsukibacterium tuosuense</name>
    <dbReference type="NCBI Taxonomy" id="1323745"/>
    <lineage>
        <taxon>Bacteria</taxon>
        <taxon>Pseudomonadati</taxon>
        <taxon>Pseudomonadota</taxon>
        <taxon>Gammaproteobacteria</taxon>
        <taxon>Chromatiales</taxon>
        <taxon>Chromatiaceae</taxon>
        <taxon>Arsukibacterium</taxon>
    </lineage>
</organism>
<reference evidence="7" key="1">
    <citation type="submission" date="2017-09" db="EMBL/GenBank/DDBJ databases">
        <authorList>
            <person name="Varghese N."/>
            <person name="Submissions S."/>
        </authorList>
    </citation>
    <scope>NUCLEOTIDE SEQUENCE [LARGE SCALE GENOMIC DNA]</scope>
    <source>
        <strain evidence="7">CGMCC 1.12461</strain>
    </source>
</reference>
<feature type="domain" description="EAL" evidence="5">
    <location>
        <begin position="137"/>
        <end position="399"/>
    </location>
</feature>
<dbReference type="InterPro" id="IPR001633">
    <property type="entry name" value="EAL_dom"/>
</dbReference>
<dbReference type="RefSeq" id="WP_097110184.1">
    <property type="nucleotide sequence ID" value="NZ_OBEB01000001.1"/>
</dbReference>
<dbReference type="PANTHER" id="PTHR33121:SF71">
    <property type="entry name" value="OXYGEN SENSOR PROTEIN DOSP"/>
    <property type="match status" value="1"/>
</dbReference>
<dbReference type="InterPro" id="IPR029016">
    <property type="entry name" value="GAF-like_dom_sf"/>
</dbReference>